<feature type="domain" description="Glycosyltransferase 2-like" evidence="1">
    <location>
        <begin position="11"/>
        <end position="141"/>
    </location>
</feature>
<comment type="caution">
    <text evidence="2">The sequence shown here is derived from an EMBL/GenBank/DDBJ whole genome shotgun (WGS) entry which is preliminary data.</text>
</comment>
<gene>
    <name evidence="2" type="ORF">NE398_00050</name>
</gene>
<dbReference type="InterPro" id="IPR029044">
    <property type="entry name" value="Nucleotide-diphossugar_trans"/>
</dbReference>
<dbReference type="EC" id="2.4.-.-" evidence="2"/>
<dbReference type="EMBL" id="JAMRYU010000001">
    <property type="protein sequence ID" value="MDC4238566.1"/>
    <property type="molecule type" value="Genomic_DNA"/>
</dbReference>
<evidence type="ECO:0000259" key="1">
    <source>
        <dbReference type="Pfam" id="PF00535"/>
    </source>
</evidence>
<evidence type="ECO:0000313" key="3">
    <source>
        <dbReference type="Proteomes" id="UP001141183"/>
    </source>
</evidence>
<keyword evidence="2" id="KW-0808">Transferase</keyword>
<dbReference type="Gene3D" id="3.90.550.10">
    <property type="entry name" value="Spore Coat Polysaccharide Biosynthesis Protein SpsA, Chain A"/>
    <property type="match status" value="1"/>
</dbReference>
<organism evidence="2 3">
    <name type="scientific">Clostridium tertium</name>
    <dbReference type="NCBI Taxonomy" id="1559"/>
    <lineage>
        <taxon>Bacteria</taxon>
        <taxon>Bacillati</taxon>
        <taxon>Bacillota</taxon>
        <taxon>Clostridia</taxon>
        <taxon>Eubacteriales</taxon>
        <taxon>Clostridiaceae</taxon>
        <taxon>Clostridium</taxon>
    </lineage>
</organism>
<dbReference type="Proteomes" id="UP001141183">
    <property type="component" value="Unassembled WGS sequence"/>
</dbReference>
<keyword evidence="3" id="KW-1185">Reference proteome</keyword>
<keyword evidence="2" id="KW-0328">Glycosyltransferase</keyword>
<proteinExistence type="predicted"/>
<dbReference type="RefSeq" id="WP_272469933.1">
    <property type="nucleotide sequence ID" value="NZ_JAMRYU010000001.1"/>
</dbReference>
<dbReference type="PANTHER" id="PTHR22916:SF3">
    <property type="entry name" value="UDP-GLCNAC:BETAGAL BETA-1,3-N-ACETYLGLUCOSAMINYLTRANSFERASE-LIKE PROTEIN 1"/>
    <property type="match status" value="1"/>
</dbReference>
<protein>
    <submittedName>
        <fullName evidence="2">Glycosyltransferase</fullName>
        <ecNumber evidence="2">2.4.-.-</ecNumber>
    </submittedName>
</protein>
<reference evidence="2" key="1">
    <citation type="submission" date="2022-05" db="EMBL/GenBank/DDBJ databases">
        <title>Draft genome sequence of Clostridium tertium strain CP3 isolated from Peru.</title>
        <authorList>
            <person name="Hurtado R."/>
            <person name="Lima L."/>
            <person name="Sousa T."/>
            <person name="Jaiswal A.K."/>
            <person name="Tiwari S."/>
            <person name="Maturrano L."/>
            <person name="Brenig B."/>
            <person name="Azevedo V."/>
        </authorList>
    </citation>
    <scope>NUCLEOTIDE SEQUENCE</scope>
    <source>
        <strain evidence="2">CP3</strain>
    </source>
</reference>
<dbReference type="PANTHER" id="PTHR22916">
    <property type="entry name" value="GLYCOSYLTRANSFERASE"/>
    <property type="match status" value="1"/>
</dbReference>
<dbReference type="AlphaFoldDB" id="A0A9X4B0L6"/>
<dbReference type="Pfam" id="PF00535">
    <property type="entry name" value="Glycos_transf_2"/>
    <property type="match status" value="1"/>
</dbReference>
<name>A0A9X4B0L6_9CLOT</name>
<sequence length="331" mass="39119">MDEILVSIDCITYNHEKYIAQAIESFLMQKTNFKYEILIHDDSSTDATQEIIKEYQRRYPDIIKPVLQSENQYSKGIKRISYTFNISRAKGKYIAICEGDDYWSDPYKLQKQVDYMEKNDDCGMCFHAYKVESNGKINKCVRSYKKSKIATVEDIVIGDGDFVATNSILFRKEVMENPPEFYFKCNVGDYPLQILTSMEKYAYYIDEPMSVYRYFSANSWTRRMLSGSDSNKKVISFRENIIEMLKEVNKFTDNIYANAINKKILLFKMDVLLLKNDVDSLKNLKKLNKREYNAIYNNLDLKSRIKYRVKFGMPNLFIFFKNIQVRLRNNL</sequence>
<dbReference type="SUPFAM" id="SSF53448">
    <property type="entry name" value="Nucleotide-diphospho-sugar transferases"/>
    <property type="match status" value="1"/>
</dbReference>
<dbReference type="InterPro" id="IPR001173">
    <property type="entry name" value="Glyco_trans_2-like"/>
</dbReference>
<accession>A0A9X4B0L6</accession>
<dbReference type="GO" id="GO:0016758">
    <property type="term" value="F:hexosyltransferase activity"/>
    <property type="evidence" value="ECO:0007669"/>
    <property type="project" value="UniProtKB-ARBA"/>
</dbReference>
<evidence type="ECO:0000313" key="2">
    <source>
        <dbReference type="EMBL" id="MDC4238566.1"/>
    </source>
</evidence>